<dbReference type="Gene3D" id="1.10.490.50">
    <property type="entry name" value="Antibiotic binding domain of TipA-like multidrug resistance regulators"/>
    <property type="match status" value="1"/>
</dbReference>
<dbReference type="AlphaFoldDB" id="A0A1H1CHL9"/>
<dbReference type="InterPro" id="IPR000551">
    <property type="entry name" value="MerR-type_HTH_dom"/>
</dbReference>
<keyword evidence="3" id="KW-0010">Activator</keyword>
<dbReference type="EMBL" id="FNLF01000002">
    <property type="protein sequence ID" value="SDQ63667.1"/>
    <property type="molecule type" value="Genomic_DNA"/>
</dbReference>
<dbReference type="GO" id="GO:0003700">
    <property type="term" value="F:DNA-binding transcription factor activity"/>
    <property type="evidence" value="ECO:0007669"/>
    <property type="project" value="InterPro"/>
</dbReference>
<evidence type="ECO:0000313" key="7">
    <source>
        <dbReference type="Proteomes" id="UP000183053"/>
    </source>
</evidence>
<accession>A0A1H1CHL9</accession>
<dbReference type="Gene3D" id="1.10.1660.10">
    <property type="match status" value="1"/>
</dbReference>
<evidence type="ECO:0000256" key="1">
    <source>
        <dbReference type="ARBA" id="ARBA00023015"/>
    </source>
</evidence>
<dbReference type="SUPFAM" id="SSF89082">
    <property type="entry name" value="Antibiotic binding domain of TipA-like multidrug resistance regulators"/>
    <property type="match status" value="1"/>
</dbReference>
<dbReference type="GO" id="GO:0003677">
    <property type="term" value="F:DNA binding"/>
    <property type="evidence" value="ECO:0007669"/>
    <property type="project" value="UniProtKB-KW"/>
</dbReference>
<feature type="domain" description="HTH merR-type" evidence="5">
    <location>
        <begin position="11"/>
        <end position="80"/>
    </location>
</feature>
<reference evidence="7" key="1">
    <citation type="submission" date="2016-10" db="EMBL/GenBank/DDBJ databases">
        <authorList>
            <person name="Varghese N."/>
            <person name="Submissions S."/>
        </authorList>
    </citation>
    <scope>NUCLEOTIDE SEQUENCE [LARGE SCALE GENOMIC DNA]</scope>
    <source>
        <strain evidence="7">DSM 44142</strain>
    </source>
</reference>
<gene>
    <name evidence="6" type="ORF">SAMN04489765_1211</name>
</gene>
<dbReference type="STRING" id="47312.SAMN04489765_1211"/>
<dbReference type="Pfam" id="PF07739">
    <property type="entry name" value="TipAS"/>
    <property type="match status" value="1"/>
</dbReference>
<dbReference type="PROSITE" id="PS50937">
    <property type="entry name" value="HTH_MERR_2"/>
    <property type="match status" value="1"/>
</dbReference>
<dbReference type="PROSITE" id="PS00552">
    <property type="entry name" value="HTH_MERR_1"/>
    <property type="match status" value="1"/>
</dbReference>
<dbReference type="PRINTS" id="PR00040">
    <property type="entry name" value="HTHMERR"/>
</dbReference>
<dbReference type="Proteomes" id="UP000183053">
    <property type="component" value="Unassembled WGS sequence"/>
</dbReference>
<dbReference type="PANTHER" id="PTHR30204:SF90">
    <property type="entry name" value="HTH-TYPE TRANSCRIPTIONAL ACTIVATOR MTA"/>
    <property type="match status" value="1"/>
</dbReference>
<proteinExistence type="predicted"/>
<sequence length="260" mass="29076">MVAVNEGRPAQHTVGTIARLTGISVRTLHHYDEIGLVVPSGRTSAGYRVYDDADVERLHQVLTYRELGFPLEQIATLLDDPSADAMAHLEQQRKLLTERIDRLHRMVAAVEDMMNSKKSGIQLTAEEQTEIFGDDWLGEGYAEEAEQRWGDTDAWKQSAERTAKLTKDDWKQLKAEGDALEAALADALARGVAAGSPEANELAERHRAGIDRWYDCDHAMQVCVAQMYVSDPRFRKHYEDIAPGLAQYVVDIVTANAEQQ</sequence>
<keyword evidence="1" id="KW-0805">Transcription regulation</keyword>
<organism evidence="6 7">
    <name type="scientific">Tsukamurella pulmonis</name>
    <dbReference type="NCBI Taxonomy" id="47312"/>
    <lineage>
        <taxon>Bacteria</taxon>
        <taxon>Bacillati</taxon>
        <taxon>Actinomycetota</taxon>
        <taxon>Actinomycetes</taxon>
        <taxon>Mycobacteriales</taxon>
        <taxon>Tsukamurellaceae</taxon>
        <taxon>Tsukamurella</taxon>
    </lineage>
</organism>
<dbReference type="SUPFAM" id="SSF46955">
    <property type="entry name" value="Putative DNA-binding domain"/>
    <property type="match status" value="1"/>
</dbReference>
<keyword evidence="4" id="KW-0804">Transcription</keyword>
<dbReference type="InterPro" id="IPR036244">
    <property type="entry name" value="TipA-like_antibiotic-bd"/>
</dbReference>
<evidence type="ECO:0000256" key="3">
    <source>
        <dbReference type="ARBA" id="ARBA00023159"/>
    </source>
</evidence>
<dbReference type="Pfam" id="PF13411">
    <property type="entry name" value="MerR_1"/>
    <property type="match status" value="1"/>
</dbReference>
<dbReference type="InterPro" id="IPR012925">
    <property type="entry name" value="TipAS_dom"/>
</dbReference>
<protein>
    <submittedName>
        <fullName evidence="6">DNA-binding transcriptional regulator, MerR family</fullName>
    </submittedName>
</protein>
<evidence type="ECO:0000259" key="5">
    <source>
        <dbReference type="PROSITE" id="PS50937"/>
    </source>
</evidence>
<dbReference type="CDD" id="cd01106">
    <property type="entry name" value="HTH_TipAL-Mta"/>
    <property type="match status" value="1"/>
</dbReference>
<name>A0A1H1CHL9_9ACTN</name>
<dbReference type="InterPro" id="IPR009061">
    <property type="entry name" value="DNA-bd_dom_put_sf"/>
</dbReference>
<evidence type="ECO:0000313" key="6">
    <source>
        <dbReference type="EMBL" id="SDQ63667.1"/>
    </source>
</evidence>
<dbReference type="InterPro" id="IPR047057">
    <property type="entry name" value="MerR_fam"/>
</dbReference>
<evidence type="ECO:0000256" key="2">
    <source>
        <dbReference type="ARBA" id="ARBA00023125"/>
    </source>
</evidence>
<dbReference type="SMART" id="SM00422">
    <property type="entry name" value="HTH_MERR"/>
    <property type="match status" value="1"/>
</dbReference>
<keyword evidence="2 6" id="KW-0238">DNA-binding</keyword>
<keyword evidence="7" id="KW-1185">Reference proteome</keyword>
<dbReference type="PANTHER" id="PTHR30204">
    <property type="entry name" value="REDOX-CYCLING DRUG-SENSING TRANSCRIPTIONAL ACTIVATOR SOXR"/>
    <property type="match status" value="1"/>
</dbReference>
<evidence type="ECO:0000256" key="4">
    <source>
        <dbReference type="ARBA" id="ARBA00023163"/>
    </source>
</evidence>